<proteinExistence type="predicted"/>
<reference evidence="2 3" key="1">
    <citation type="submission" date="2022-05" db="EMBL/GenBank/DDBJ databases">
        <authorList>
            <consortium name="Genoscope - CEA"/>
            <person name="William W."/>
        </authorList>
    </citation>
    <scope>NUCLEOTIDE SEQUENCE [LARGE SCALE GENOMIC DNA]</scope>
</reference>
<feature type="region of interest" description="Disordered" evidence="1">
    <location>
        <begin position="150"/>
        <end position="188"/>
    </location>
</feature>
<dbReference type="EMBL" id="CALNXI010000003">
    <property type="protein sequence ID" value="CAH3013827.1"/>
    <property type="molecule type" value="Genomic_DNA"/>
</dbReference>
<dbReference type="Proteomes" id="UP001159427">
    <property type="component" value="Unassembled WGS sequence"/>
</dbReference>
<sequence length="393" mass="45266">MFEKVATQHTNCTNGVTFQQLNTLNDNQVIKRIIEDHKNLLMLKDNKASLTNIKAILQHYSISTQSNQKIADLKELLLKQCNSFSSVPITFVPDCSVENYIEAPERNHSNLPHKQLNDFVPVTFVNDSMINMVKTQETVTETAGIKRLNLTPVKHGYTPERHPTKKQKGSKPTHDPPRKLKISVRDEATEDLSFKQSPEIKSFKEMVAALQKDTLSSSDSEEEFESDFKLLDSSEDLFFQKFDEPTENEKQKMCAKSYMSDLFDQTYDYQMVKTTELWEYREFDRSLTPKLGNDLNHLEQVRRFILKKGFQEPLIISCDLHTGCAYLTEGNHRLWVALREKIPFVPCRVIPQWLPPNGSFKNVNVDLTILQSKKVILPEHLGLTVFNAKQVQS</sequence>
<name>A0ABN8LEC6_9CNID</name>
<keyword evidence="3" id="KW-1185">Reference proteome</keyword>
<evidence type="ECO:0008006" key="4">
    <source>
        <dbReference type="Google" id="ProtNLM"/>
    </source>
</evidence>
<comment type="caution">
    <text evidence="2">The sequence shown here is derived from an EMBL/GenBank/DDBJ whole genome shotgun (WGS) entry which is preliminary data.</text>
</comment>
<gene>
    <name evidence="2" type="ORF">PEVE_00022452</name>
</gene>
<protein>
    <recommendedName>
        <fullName evidence="4">ParB/Sulfiredoxin domain-containing protein</fullName>
    </recommendedName>
</protein>
<evidence type="ECO:0000256" key="1">
    <source>
        <dbReference type="SAM" id="MobiDB-lite"/>
    </source>
</evidence>
<evidence type="ECO:0000313" key="3">
    <source>
        <dbReference type="Proteomes" id="UP001159427"/>
    </source>
</evidence>
<organism evidence="2 3">
    <name type="scientific">Porites evermanni</name>
    <dbReference type="NCBI Taxonomy" id="104178"/>
    <lineage>
        <taxon>Eukaryota</taxon>
        <taxon>Metazoa</taxon>
        <taxon>Cnidaria</taxon>
        <taxon>Anthozoa</taxon>
        <taxon>Hexacorallia</taxon>
        <taxon>Scleractinia</taxon>
        <taxon>Fungiina</taxon>
        <taxon>Poritidae</taxon>
        <taxon>Porites</taxon>
    </lineage>
</organism>
<evidence type="ECO:0000313" key="2">
    <source>
        <dbReference type="EMBL" id="CAH3013827.1"/>
    </source>
</evidence>
<accession>A0ABN8LEC6</accession>
<feature type="compositionally biased region" description="Basic and acidic residues" evidence="1">
    <location>
        <begin position="172"/>
        <end position="187"/>
    </location>
</feature>